<comment type="caution">
    <text evidence="1">The sequence shown here is derived from an EMBL/GenBank/DDBJ whole genome shotgun (WGS) entry which is preliminary data.</text>
</comment>
<evidence type="ECO:0000313" key="1">
    <source>
        <dbReference type="EMBL" id="CAK7918022.1"/>
    </source>
</evidence>
<organism evidence="1 2">
    <name type="scientific">Peronospora matthiolae</name>
    <dbReference type="NCBI Taxonomy" id="2874970"/>
    <lineage>
        <taxon>Eukaryota</taxon>
        <taxon>Sar</taxon>
        <taxon>Stramenopiles</taxon>
        <taxon>Oomycota</taxon>
        <taxon>Peronosporomycetes</taxon>
        <taxon>Peronosporales</taxon>
        <taxon>Peronosporaceae</taxon>
        <taxon>Peronospora</taxon>
    </lineage>
</organism>
<dbReference type="Proteomes" id="UP001162060">
    <property type="component" value="Unassembled WGS sequence"/>
</dbReference>
<evidence type="ECO:0000313" key="2">
    <source>
        <dbReference type="Proteomes" id="UP001162060"/>
    </source>
</evidence>
<accession>A0AAV1TDJ7</accession>
<sequence length="146" mass="16809">MHNRVTMIRRLHGFWMDDDIMTTKLVDKFDELIVGLQSLNEPVDEALQLSILLSSMPADYELIASIVENAHDITLIEVKKKLIKEYERQEKKEATESALKATIYGGKSKNARFDKCGRKNGREDKVSRNRIGFKGEGFNYDKFGHM</sequence>
<gene>
    <name evidence="1" type="ORF">PM001_LOCUS5709</name>
</gene>
<dbReference type="EMBL" id="CAKLBY020000047">
    <property type="protein sequence ID" value="CAK7918022.1"/>
    <property type="molecule type" value="Genomic_DNA"/>
</dbReference>
<name>A0AAV1TDJ7_9STRA</name>
<dbReference type="AlphaFoldDB" id="A0AAV1TDJ7"/>
<dbReference type="Pfam" id="PF14223">
    <property type="entry name" value="Retrotran_gag_2"/>
    <property type="match status" value="1"/>
</dbReference>
<protein>
    <recommendedName>
        <fullName evidence="3">Polyprotein</fullName>
    </recommendedName>
</protein>
<proteinExistence type="predicted"/>
<reference evidence="1" key="1">
    <citation type="submission" date="2024-01" db="EMBL/GenBank/DDBJ databases">
        <authorList>
            <person name="Webb A."/>
        </authorList>
    </citation>
    <scope>NUCLEOTIDE SEQUENCE</scope>
    <source>
        <strain evidence="1">Pm1</strain>
    </source>
</reference>
<evidence type="ECO:0008006" key="3">
    <source>
        <dbReference type="Google" id="ProtNLM"/>
    </source>
</evidence>